<reference evidence="9" key="1">
    <citation type="submission" date="2020-11" db="EMBL/GenBank/DDBJ databases">
        <title>Sequencing the genomes of 1000 actinobacteria strains.</title>
        <authorList>
            <person name="Klenk H.-P."/>
        </authorList>
    </citation>
    <scope>NUCLEOTIDE SEQUENCE</scope>
    <source>
        <strain evidence="9">DSM 45356</strain>
    </source>
</reference>
<evidence type="ECO:0000256" key="3">
    <source>
        <dbReference type="ARBA" id="ARBA00022475"/>
    </source>
</evidence>
<evidence type="ECO:0000256" key="2">
    <source>
        <dbReference type="ARBA" id="ARBA00022448"/>
    </source>
</evidence>
<feature type="domain" description="ABC transmembrane type-1" evidence="8">
    <location>
        <begin position="54"/>
        <end position="278"/>
    </location>
</feature>
<keyword evidence="10" id="KW-1185">Reference proteome</keyword>
<comment type="similarity">
    <text evidence="7">Belongs to the binding-protein-dependent transport system permease family.</text>
</comment>
<gene>
    <name evidence="9" type="ORF">IW245_007587</name>
</gene>
<dbReference type="Pfam" id="PF00528">
    <property type="entry name" value="BPD_transp_1"/>
    <property type="match status" value="1"/>
</dbReference>
<keyword evidence="3" id="KW-1003">Cell membrane</keyword>
<dbReference type="GO" id="GO:0005886">
    <property type="term" value="C:plasma membrane"/>
    <property type="evidence" value="ECO:0007669"/>
    <property type="project" value="UniProtKB-SubCell"/>
</dbReference>
<dbReference type="AlphaFoldDB" id="A0A8J7GIR7"/>
<proteinExistence type="inferred from homology"/>
<dbReference type="CDD" id="cd06261">
    <property type="entry name" value="TM_PBP2"/>
    <property type="match status" value="1"/>
</dbReference>
<dbReference type="InterPro" id="IPR000515">
    <property type="entry name" value="MetI-like"/>
</dbReference>
<protein>
    <submittedName>
        <fullName evidence="9">N-acetylglucosamine transport system permease protein</fullName>
    </submittedName>
</protein>
<dbReference type="Proteomes" id="UP000622552">
    <property type="component" value="Unassembled WGS sequence"/>
</dbReference>
<keyword evidence="6 7" id="KW-0472">Membrane</keyword>
<comment type="subcellular location">
    <subcellularLocation>
        <location evidence="1 7">Cell membrane</location>
        <topology evidence="1 7">Multi-pass membrane protein</topology>
    </subcellularLocation>
</comment>
<dbReference type="PANTHER" id="PTHR30193">
    <property type="entry name" value="ABC TRANSPORTER PERMEASE PROTEIN"/>
    <property type="match status" value="1"/>
</dbReference>
<dbReference type="Gene3D" id="1.10.3720.10">
    <property type="entry name" value="MetI-like"/>
    <property type="match status" value="1"/>
</dbReference>
<feature type="transmembrane region" description="Helical" evidence="7">
    <location>
        <begin position="257"/>
        <end position="279"/>
    </location>
</feature>
<evidence type="ECO:0000256" key="7">
    <source>
        <dbReference type="RuleBase" id="RU363032"/>
    </source>
</evidence>
<dbReference type="GO" id="GO:0055085">
    <property type="term" value="P:transmembrane transport"/>
    <property type="evidence" value="ECO:0007669"/>
    <property type="project" value="InterPro"/>
</dbReference>
<keyword evidence="5 7" id="KW-1133">Transmembrane helix</keyword>
<evidence type="ECO:0000256" key="6">
    <source>
        <dbReference type="ARBA" id="ARBA00023136"/>
    </source>
</evidence>
<evidence type="ECO:0000256" key="5">
    <source>
        <dbReference type="ARBA" id="ARBA00022989"/>
    </source>
</evidence>
<name>A0A8J7GIR7_9ACTN</name>
<dbReference type="PROSITE" id="PS50928">
    <property type="entry name" value="ABC_TM1"/>
    <property type="match status" value="1"/>
</dbReference>
<evidence type="ECO:0000256" key="4">
    <source>
        <dbReference type="ARBA" id="ARBA00022692"/>
    </source>
</evidence>
<organism evidence="9 10">
    <name type="scientific">Longispora fulva</name>
    <dbReference type="NCBI Taxonomy" id="619741"/>
    <lineage>
        <taxon>Bacteria</taxon>
        <taxon>Bacillati</taxon>
        <taxon>Actinomycetota</taxon>
        <taxon>Actinomycetes</taxon>
        <taxon>Micromonosporales</taxon>
        <taxon>Micromonosporaceae</taxon>
        <taxon>Longispora</taxon>
    </lineage>
</organism>
<keyword evidence="2 7" id="KW-0813">Transport</keyword>
<feature type="transmembrane region" description="Helical" evidence="7">
    <location>
        <begin position="101"/>
        <end position="122"/>
    </location>
</feature>
<keyword evidence="4 7" id="KW-0812">Transmembrane</keyword>
<accession>A0A8J7GIR7</accession>
<feature type="transmembrane region" description="Helical" evidence="7">
    <location>
        <begin position="205"/>
        <end position="227"/>
    </location>
</feature>
<evidence type="ECO:0000313" key="9">
    <source>
        <dbReference type="EMBL" id="MBG6141393.1"/>
    </source>
</evidence>
<feature type="transmembrane region" description="Helical" evidence="7">
    <location>
        <begin position="150"/>
        <end position="170"/>
    </location>
</feature>
<evidence type="ECO:0000313" key="10">
    <source>
        <dbReference type="Proteomes" id="UP000622552"/>
    </source>
</evidence>
<dbReference type="SUPFAM" id="SSF161098">
    <property type="entry name" value="MetI-like"/>
    <property type="match status" value="1"/>
</dbReference>
<dbReference type="InterPro" id="IPR035906">
    <property type="entry name" value="MetI-like_sf"/>
</dbReference>
<dbReference type="InterPro" id="IPR051393">
    <property type="entry name" value="ABC_transporter_permease"/>
</dbReference>
<evidence type="ECO:0000256" key="1">
    <source>
        <dbReference type="ARBA" id="ARBA00004651"/>
    </source>
</evidence>
<dbReference type="RefSeq" id="WP_307788948.1">
    <property type="nucleotide sequence ID" value="NZ_BONS01000013.1"/>
</dbReference>
<dbReference type="PANTHER" id="PTHR30193:SF41">
    <property type="entry name" value="DIACETYLCHITOBIOSE UPTAKE SYSTEM PERMEASE PROTEIN NGCF"/>
    <property type="match status" value="1"/>
</dbReference>
<feature type="transmembrane region" description="Helical" evidence="7">
    <location>
        <begin position="59"/>
        <end position="81"/>
    </location>
</feature>
<dbReference type="EMBL" id="JADOUF010000001">
    <property type="protein sequence ID" value="MBG6141393.1"/>
    <property type="molecule type" value="Genomic_DNA"/>
</dbReference>
<sequence length="289" mass="31928">MTAPVILYVFFVILPYVEAFYYSFTSWHGFQKAEWVGIDNYKKMFDDDTFWKAVTHNGIILLLLPLATLIIALFFAFLLNVGGKAKAGVSQGVRGSKFYRLVFFFPQLLAVPIVAVLFQSVYRPDKSGVLNGILGFFGVKPVGWLIEPNIALLMLIAVMVWQAIGFYVVLFSAGMSSIPAEIYEAAELDGATPATTFRRITLPLLWGNIQTAWVYLGVAAFDAFAIVDVLSNNQGGPDFSTTVLSEEIYKATLAGKYGYATTLGVALFFLTATFAVIAFTTTKRETIEY</sequence>
<comment type="caution">
    <text evidence="9">The sequence shown here is derived from an EMBL/GenBank/DDBJ whole genome shotgun (WGS) entry which is preliminary data.</text>
</comment>
<evidence type="ECO:0000259" key="8">
    <source>
        <dbReference type="PROSITE" id="PS50928"/>
    </source>
</evidence>